<name>W0E1P6_MARPU</name>
<accession>W0E1P6</accession>
<dbReference type="AlphaFoldDB" id="W0E1P6"/>
<keyword evidence="4" id="KW-1185">Reference proteome</keyword>
<organism evidence="3 4">
    <name type="scientific">Marichromatium purpuratum 984</name>
    <dbReference type="NCBI Taxonomy" id="765910"/>
    <lineage>
        <taxon>Bacteria</taxon>
        <taxon>Pseudomonadati</taxon>
        <taxon>Pseudomonadota</taxon>
        <taxon>Gammaproteobacteria</taxon>
        <taxon>Chromatiales</taxon>
        <taxon>Chromatiaceae</taxon>
        <taxon>Marichromatium</taxon>
    </lineage>
</organism>
<feature type="compositionally biased region" description="Low complexity" evidence="1">
    <location>
        <begin position="1"/>
        <end position="32"/>
    </location>
</feature>
<sequence length="388" mass="42319">MSLHSSVSQLQSLTTLRSGSGASGSSATTPRGNAETGSQQQVLERLAAHIPGMDADAVGKLDAKDFTPEKVANRIADAVATGLESARARGRSEAEVEQLYQQAVEGARKGFEEAREILSNLDMLQGKVAEQLDETEQLTFAALDSLAPSNASKPTDFVAVVGANERFQYAESLSLEINTRDGDTVRIDFNHQFDHSQSAMVASDGETDQIKYFNISRTSSETNYGFSVKGDLDAEELDAIRNLVQDTSELANTFFQGDVQAAFAQAGSLSFDSSQLSHMDLNMRSSASYSVTQVQRYQETQQLGDMGRGQDISRKLDDMLSQMRETFSQPLLNNVIEDVPSAGADLMRGLVEQDSRFITAEPRQQDDYRAQMTQLLDTIAPGRARADD</sequence>
<dbReference type="EMBL" id="CP007031">
    <property type="protein sequence ID" value="AHF04775.1"/>
    <property type="molecule type" value="Genomic_DNA"/>
</dbReference>
<feature type="region of interest" description="Disordered" evidence="1">
    <location>
        <begin position="1"/>
        <end position="40"/>
    </location>
</feature>
<dbReference type="HOGENOM" id="CLU_729131_0_0_6"/>
<reference evidence="3 4" key="1">
    <citation type="submission" date="2013-12" db="EMBL/GenBank/DDBJ databases">
        <authorList>
            <consortium name="DOE Joint Genome Institute"/>
            <person name="Bryant D.A."/>
            <person name="Huntemann M."/>
            <person name="Han J."/>
            <person name="Chen A."/>
            <person name="Kyrpides N."/>
            <person name="Mavromatis K."/>
            <person name="Markowitz V."/>
            <person name="Palaniappan K."/>
            <person name="Ivanova N."/>
            <person name="Schaumberg A."/>
            <person name="Pati A."/>
            <person name="Liolios K."/>
            <person name="Nordberg H.P."/>
            <person name="Cantor M.N."/>
            <person name="Hua S.X."/>
            <person name="Woyke T."/>
        </authorList>
    </citation>
    <scope>NUCLEOTIDE SEQUENCE [LARGE SCALE GENOMIC DNA]</scope>
    <source>
        <strain evidence="3 4">984</strain>
    </source>
</reference>
<evidence type="ECO:0000313" key="3">
    <source>
        <dbReference type="EMBL" id="AHF04775.1"/>
    </source>
</evidence>
<dbReference type="KEGG" id="mpur:MARPU_13660"/>
<dbReference type="STRING" id="765910.MARPU_13660"/>
<dbReference type="Gene3D" id="1.10.132.90">
    <property type="match status" value="1"/>
</dbReference>
<gene>
    <name evidence="3" type="ORF">MARPU_13660</name>
</gene>
<evidence type="ECO:0000259" key="2">
    <source>
        <dbReference type="Pfam" id="PF18433"/>
    </source>
</evidence>
<dbReference type="Pfam" id="PF18433">
    <property type="entry name" value="DUF5610"/>
    <property type="match status" value="1"/>
</dbReference>
<dbReference type="eggNOG" id="COG3170">
    <property type="taxonomic scope" value="Bacteria"/>
</dbReference>
<dbReference type="Proteomes" id="UP000005275">
    <property type="component" value="Chromosome"/>
</dbReference>
<proteinExistence type="predicted"/>
<evidence type="ECO:0000256" key="1">
    <source>
        <dbReference type="SAM" id="MobiDB-lite"/>
    </source>
</evidence>
<dbReference type="InterPro" id="IPR041651">
    <property type="entry name" value="DUF5610"/>
</dbReference>
<evidence type="ECO:0000313" key="4">
    <source>
        <dbReference type="Proteomes" id="UP000005275"/>
    </source>
</evidence>
<feature type="domain" description="DUF5610" evidence="2">
    <location>
        <begin position="39"/>
        <end position="146"/>
    </location>
</feature>
<protein>
    <recommendedName>
        <fullName evidence="2">DUF5610 domain-containing protein</fullName>
    </recommendedName>
</protein>